<accession>A0A3P7KAK8</accession>
<reference evidence="2 3" key="1">
    <citation type="submission" date="2018-11" db="EMBL/GenBank/DDBJ databases">
        <authorList>
            <consortium name="Pathogen Informatics"/>
        </authorList>
    </citation>
    <scope>NUCLEOTIDE SEQUENCE [LARGE SCALE GENOMIC DNA]</scope>
</reference>
<evidence type="ECO:0000313" key="2">
    <source>
        <dbReference type="EMBL" id="VDM68325.1"/>
    </source>
</evidence>
<name>A0A3P7KAK8_STRVU</name>
<feature type="region of interest" description="Disordered" evidence="1">
    <location>
        <begin position="1"/>
        <end position="46"/>
    </location>
</feature>
<dbReference type="EMBL" id="UYYB01008433">
    <property type="protein sequence ID" value="VDM68325.1"/>
    <property type="molecule type" value="Genomic_DNA"/>
</dbReference>
<dbReference type="Proteomes" id="UP000270094">
    <property type="component" value="Unassembled WGS sequence"/>
</dbReference>
<dbReference type="AlphaFoldDB" id="A0A3P7KAK8"/>
<protein>
    <submittedName>
        <fullName evidence="2">Uncharacterized protein</fullName>
    </submittedName>
</protein>
<organism evidence="2 3">
    <name type="scientific">Strongylus vulgaris</name>
    <name type="common">Blood worm</name>
    <dbReference type="NCBI Taxonomy" id="40348"/>
    <lineage>
        <taxon>Eukaryota</taxon>
        <taxon>Metazoa</taxon>
        <taxon>Ecdysozoa</taxon>
        <taxon>Nematoda</taxon>
        <taxon>Chromadorea</taxon>
        <taxon>Rhabditida</taxon>
        <taxon>Rhabditina</taxon>
        <taxon>Rhabditomorpha</taxon>
        <taxon>Strongyloidea</taxon>
        <taxon>Strongylidae</taxon>
        <taxon>Strongylus</taxon>
    </lineage>
</organism>
<keyword evidence="3" id="KW-1185">Reference proteome</keyword>
<proteinExistence type="predicted"/>
<evidence type="ECO:0000313" key="3">
    <source>
        <dbReference type="Proteomes" id="UP000270094"/>
    </source>
</evidence>
<evidence type="ECO:0000256" key="1">
    <source>
        <dbReference type="SAM" id="MobiDB-lite"/>
    </source>
</evidence>
<sequence>MTGAEGASTSEPVNFVNPPASESSQIGDLSLKSPEDAQRENELTEAQLSQIEEEVGILYCYHISA</sequence>
<feature type="compositionally biased region" description="Basic and acidic residues" evidence="1">
    <location>
        <begin position="33"/>
        <end position="42"/>
    </location>
</feature>
<gene>
    <name evidence="2" type="ORF">SVUK_LOCUS3323</name>
</gene>